<evidence type="ECO:0000313" key="1">
    <source>
        <dbReference type="EMBL" id="KAL3533273.1"/>
    </source>
</evidence>
<keyword evidence="2" id="KW-1185">Reference proteome</keyword>
<proteinExistence type="predicted"/>
<protein>
    <submittedName>
        <fullName evidence="1">Uncharacterized protein</fullName>
    </submittedName>
</protein>
<organism evidence="1 2">
    <name type="scientific">Cinchona calisaya</name>
    <dbReference type="NCBI Taxonomy" id="153742"/>
    <lineage>
        <taxon>Eukaryota</taxon>
        <taxon>Viridiplantae</taxon>
        <taxon>Streptophyta</taxon>
        <taxon>Embryophyta</taxon>
        <taxon>Tracheophyta</taxon>
        <taxon>Spermatophyta</taxon>
        <taxon>Magnoliopsida</taxon>
        <taxon>eudicotyledons</taxon>
        <taxon>Gunneridae</taxon>
        <taxon>Pentapetalae</taxon>
        <taxon>asterids</taxon>
        <taxon>lamiids</taxon>
        <taxon>Gentianales</taxon>
        <taxon>Rubiaceae</taxon>
        <taxon>Cinchonoideae</taxon>
        <taxon>Cinchoneae</taxon>
        <taxon>Cinchona</taxon>
    </lineage>
</organism>
<dbReference type="Proteomes" id="UP001630127">
    <property type="component" value="Unassembled WGS sequence"/>
</dbReference>
<evidence type="ECO:0000313" key="2">
    <source>
        <dbReference type="Proteomes" id="UP001630127"/>
    </source>
</evidence>
<name>A0ABD3AQ00_9GENT</name>
<accession>A0ABD3AQ00</accession>
<gene>
    <name evidence="1" type="ORF">ACH5RR_006794</name>
</gene>
<comment type="caution">
    <text evidence="1">The sequence shown here is derived from an EMBL/GenBank/DDBJ whole genome shotgun (WGS) entry which is preliminary data.</text>
</comment>
<reference evidence="1 2" key="1">
    <citation type="submission" date="2024-11" db="EMBL/GenBank/DDBJ databases">
        <title>A near-complete genome assembly of Cinchona calisaya.</title>
        <authorList>
            <person name="Lian D.C."/>
            <person name="Zhao X.W."/>
            <person name="Wei L."/>
        </authorList>
    </citation>
    <scope>NUCLEOTIDE SEQUENCE [LARGE SCALE GENOMIC DNA]</scope>
    <source>
        <tissue evidence="1">Nenye</tissue>
    </source>
</reference>
<sequence length="108" mass="12012">MYLDHSNNPEVVSLVTGGELYNSNSLSSIAFLAATAYINDMDNDLNLQYNFVIKYEAGTENKMADALSPVHLILISMVIQMVSFDSLKQDCSTCKDFKVIYEDLMAGQ</sequence>
<dbReference type="AlphaFoldDB" id="A0ABD3AQ00"/>
<dbReference type="EMBL" id="JBJUIK010000003">
    <property type="protein sequence ID" value="KAL3533273.1"/>
    <property type="molecule type" value="Genomic_DNA"/>
</dbReference>